<sequence>MVAAIGEPFLLSNYENNLGDLPIASRRGVYVTHERSSGSARKAKDGLATVAVHGDGVHVIDVSDLHVVGSFTLGPSTTFACPSVSRMIEENGARSRRIYAAIEQSPGVRSEDAGRTIWMWDDKQTSERAQGKKSSITVSQRVSRIYASEDLPDCVVFLSPGGDVSVMDVDLATQRGEWKSHVNLPLLASYMFPKASATFLHAQPVAPLATLVLLFSSPSVFQVCLLSIHEDRIETVLDESTAVDASVVEASCSASGYISCLQSDGQWRSFQLAVTTPSSLSLLSVSPPLRLAGLTFIGNNSDAAAIQHSSRSVSLLPLGTSLVLLCGGVIQSQELVLLLWDLRYSVVLASQRFSIPARLSKDSIHLELIPALGTLALLSVSSGPLDKPKTFSIVLVVPVTAPATSTIANAMGRASNSAKWLAKPEALSDGLEVNVPLDSDRRGLLDKLKMVTQQDLPEAADSAFFEWLGNRSGSAVAVDSQNVEQGNHLFGHEFVREILDIVLQSKSTSALYPSKIVHHLLENRVVSATMLSQSLLGLLAEKQDWHAIQLAFKNVPNLPEAEVIKLLRSALKDSPPPNTYGGQSEAMGSDTSTLSSVLAACVSYPTSDAALRMAIRGQLNHAEVVLPILVILDDWLVMLSSHGVSLIHDSNATGNDPSAVVPTRLCSGRVEIPPFDEVLGFLRAIFDATFVTLLQSTQSHQLLRRLAAHIQSELSAIDELQSLCGPLGHFARAQEKTVSEKQRPPAQLEDWKRRRKLAHERASMGVGLYQVEELII</sequence>
<dbReference type="Proteomes" id="UP001207468">
    <property type="component" value="Unassembled WGS sequence"/>
</dbReference>
<protein>
    <submittedName>
        <fullName evidence="1">Uncharacterized protein</fullName>
    </submittedName>
</protein>
<organism evidence="1 2">
    <name type="scientific">Russula earlei</name>
    <dbReference type="NCBI Taxonomy" id="71964"/>
    <lineage>
        <taxon>Eukaryota</taxon>
        <taxon>Fungi</taxon>
        <taxon>Dikarya</taxon>
        <taxon>Basidiomycota</taxon>
        <taxon>Agaricomycotina</taxon>
        <taxon>Agaricomycetes</taxon>
        <taxon>Russulales</taxon>
        <taxon>Russulaceae</taxon>
        <taxon>Russula</taxon>
    </lineage>
</organism>
<comment type="caution">
    <text evidence="1">The sequence shown here is derived from an EMBL/GenBank/DDBJ whole genome shotgun (WGS) entry which is preliminary data.</text>
</comment>
<keyword evidence="2" id="KW-1185">Reference proteome</keyword>
<name>A0ACC0UNQ5_9AGAM</name>
<gene>
    <name evidence="1" type="ORF">F5148DRAFT_1372599</name>
</gene>
<dbReference type="EMBL" id="JAGFNK010000002">
    <property type="protein sequence ID" value="KAI9513303.1"/>
    <property type="molecule type" value="Genomic_DNA"/>
</dbReference>
<reference evidence="1" key="1">
    <citation type="submission" date="2021-03" db="EMBL/GenBank/DDBJ databases">
        <title>Evolutionary priming and transition to the ectomycorrhizal habit in an iconic lineage of mushroom-forming fungi: is preadaptation a requirement?</title>
        <authorList>
            <consortium name="DOE Joint Genome Institute"/>
            <person name="Looney B.P."/>
            <person name="Miyauchi S."/>
            <person name="Morin E."/>
            <person name="Drula E."/>
            <person name="Courty P.E."/>
            <person name="Chicoki N."/>
            <person name="Fauchery L."/>
            <person name="Kohler A."/>
            <person name="Kuo A."/>
            <person name="LaButti K."/>
            <person name="Pangilinan J."/>
            <person name="Lipzen A."/>
            <person name="Riley R."/>
            <person name="Andreopoulos W."/>
            <person name="He G."/>
            <person name="Johnson J."/>
            <person name="Barry K.W."/>
            <person name="Grigoriev I.V."/>
            <person name="Nagy L."/>
            <person name="Hibbett D."/>
            <person name="Henrissat B."/>
            <person name="Matheny P.B."/>
            <person name="Labbe J."/>
            <person name="Martin A.F."/>
        </authorList>
    </citation>
    <scope>NUCLEOTIDE SEQUENCE</scope>
    <source>
        <strain evidence="1">BPL698</strain>
    </source>
</reference>
<evidence type="ECO:0000313" key="2">
    <source>
        <dbReference type="Proteomes" id="UP001207468"/>
    </source>
</evidence>
<proteinExistence type="predicted"/>
<accession>A0ACC0UNQ5</accession>
<evidence type="ECO:0000313" key="1">
    <source>
        <dbReference type="EMBL" id="KAI9513303.1"/>
    </source>
</evidence>